<sequence>MYDENGDRGERRQETILHTLCILNSGFNMVGEVVELTNVLQDLIPTHDWLRLSTHPTSSPKEVDWEKRMVQSPWKTSGTVPLAQWNQPVLQKGPVAAAMEMTKALEHPLCLLEFKRLSSFDGWKLVDVDNRIKHSPKSSSLGERDHDVIHKVVKIRDGIRMSGADMLKEAYGEHSIRKNHHVALGIENNLFAFDFTGFPGGLS</sequence>
<dbReference type="AlphaFoldDB" id="A0A6L2ML56"/>
<dbReference type="EMBL" id="BKCJ010006820">
    <property type="protein sequence ID" value="GEU74099.1"/>
    <property type="molecule type" value="Genomic_DNA"/>
</dbReference>
<accession>A0A6L2ML56</accession>
<organism evidence="1">
    <name type="scientific">Tanacetum cinerariifolium</name>
    <name type="common">Dalmatian daisy</name>
    <name type="synonym">Chrysanthemum cinerariifolium</name>
    <dbReference type="NCBI Taxonomy" id="118510"/>
    <lineage>
        <taxon>Eukaryota</taxon>
        <taxon>Viridiplantae</taxon>
        <taxon>Streptophyta</taxon>
        <taxon>Embryophyta</taxon>
        <taxon>Tracheophyta</taxon>
        <taxon>Spermatophyta</taxon>
        <taxon>Magnoliopsida</taxon>
        <taxon>eudicotyledons</taxon>
        <taxon>Gunneridae</taxon>
        <taxon>Pentapetalae</taxon>
        <taxon>asterids</taxon>
        <taxon>campanulids</taxon>
        <taxon>Asterales</taxon>
        <taxon>Asteraceae</taxon>
        <taxon>Asteroideae</taxon>
        <taxon>Anthemideae</taxon>
        <taxon>Anthemidinae</taxon>
        <taxon>Tanacetum</taxon>
    </lineage>
</organism>
<comment type="caution">
    <text evidence="1">The sequence shown here is derived from an EMBL/GenBank/DDBJ whole genome shotgun (WGS) entry which is preliminary data.</text>
</comment>
<gene>
    <name evidence="1" type="ORF">Tci_046077</name>
</gene>
<name>A0A6L2ML56_TANCI</name>
<evidence type="ECO:0000313" key="1">
    <source>
        <dbReference type="EMBL" id="GEU74099.1"/>
    </source>
</evidence>
<protein>
    <submittedName>
        <fullName evidence="1">Uncharacterized protein</fullName>
    </submittedName>
</protein>
<reference evidence="1" key="1">
    <citation type="journal article" date="2019" name="Sci. Rep.">
        <title>Draft genome of Tanacetum cinerariifolium, the natural source of mosquito coil.</title>
        <authorList>
            <person name="Yamashiro T."/>
            <person name="Shiraishi A."/>
            <person name="Satake H."/>
            <person name="Nakayama K."/>
        </authorList>
    </citation>
    <scope>NUCLEOTIDE SEQUENCE</scope>
</reference>
<proteinExistence type="predicted"/>